<proteinExistence type="predicted"/>
<feature type="transmembrane region" description="Helical" evidence="2">
    <location>
        <begin position="20"/>
        <end position="40"/>
    </location>
</feature>
<evidence type="ECO:0000313" key="4">
    <source>
        <dbReference type="Proteomes" id="UP000192266"/>
    </source>
</evidence>
<keyword evidence="2" id="KW-0472">Membrane</keyword>
<evidence type="ECO:0000256" key="1">
    <source>
        <dbReference type="SAM" id="Coils"/>
    </source>
</evidence>
<dbReference type="PANTHER" id="PTHR32309">
    <property type="entry name" value="TYROSINE-PROTEIN KINASE"/>
    <property type="match status" value="1"/>
</dbReference>
<evidence type="ECO:0000313" key="3">
    <source>
        <dbReference type="EMBL" id="SMB93204.1"/>
    </source>
</evidence>
<dbReference type="AlphaFoldDB" id="A0A1W1VJU0"/>
<gene>
    <name evidence="3" type="ORF">SAMN00120144_2916</name>
</gene>
<name>A0A1W1VJU0_9BACT</name>
<keyword evidence="4" id="KW-1185">Reference proteome</keyword>
<keyword evidence="1" id="KW-0175">Coiled coil</keyword>
<keyword evidence="2" id="KW-0812">Transmembrane</keyword>
<dbReference type="SUPFAM" id="SSF160355">
    <property type="entry name" value="Bacterial polysaccharide co-polymerase-like"/>
    <property type="match status" value="1"/>
</dbReference>
<dbReference type="OrthoDB" id="647428at2"/>
<feature type="coiled-coil region" evidence="1">
    <location>
        <begin position="183"/>
        <end position="240"/>
    </location>
</feature>
<accession>A0A1W1VJU0</accession>
<dbReference type="EMBL" id="FWWW01000062">
    <property type="protein sequence ID" value="SMB93204.1"/>
    <property type="molecule type" value="Genomic_DNA"/>
</dbReference>
<reference evidence="3 4" key="1">
    <citation type="submission" date="2017-04" db="EMBL/GenBank/DDBJ databases">
        <authorList>
            <person name="Afonso C.L."/>
            <person name="Miller P.J."/>
            <person name="Scott M.A."/>
            <person name="Spackman E."/>
            <person name="Goraichik I."/>
            <person name="Dimitrov K.M."/>
            <person name="Suarez D.L."/>
            <person name="Swayne D.E."/>
        </authorList>
    </citation>
    <scope>NUCLEOTIDE SEQUENCE [LARGE SCALE GENOMIC DNA]</scope>
    <source>
        <strain evidence="3 4">DSM 11622</strain>
    </source>
</reference>
<sequence length="371" mass="41260">MSSRSYSLLGLWPVIHRWRNLVLTAVLLALVVSAVVAWLLPNIYRSTAIFYPTNPETTDPDRIVKEGGRLQLGGRAEDLDRIITIGQSQPVAQLIVKRFNLYERYDVGQPGTEKADQAVLDEYNNNLTIVHNDRDAIELTFQDKDKIQAANIANALVQIIDSTNQRLTLENRGSIITLYQNQTQFLEKQYAQVRDSLQQARRRYGIFGSLSTANETGYESRYLAKELAETETELRRAEGELAAGGGSVARVAGLRRAVRGLTETAGGNVINLESYVAGADLVTTLYARFEDIQRRLITARATYEDARLAISGKISSIYIVQKAYPAIRKAKPVRSLIVISSVLITFVLSVIFITLLELYRGNLNLGGIGKP</sequence>
<organism evidence="3 4">
    <name type="scientific">Hymenobacter roseosalivarius DSM 11622</name>
    <dbReference type="NCBI Taxonomy" id="645990"/>
    <lineage>
        <taxon>Bacteria</taxon>
        <taxon>Pseudomonadati</taxon>
        <taxon>Bacteroidota</taxon>
        <taxon>Cytophagia</taxon>
        <taxon>Cytophagales</taxon>
        <taxon>Hymenobacteraceae</taxon>
        <taxon>Hymenobacter</taxon>
    </lineage>
</organism>
<feature type="transmembrane region" description="Helical" evidence="2">
    <location>
        <begin position="336"/>
        <end position="356"/>
    </location>
</feature>
<dbReference type="GO" id="GO:0004713">
    <property type="term" value="F:protein tyrosine kinase activity"/>
    <property type="evidence" value="ECO:0007669"/>
    <property type="project" value="TreeGrafter"/>
</dbReference>
<dbReference type="PANTHER" id="PTHR32309:SF13">
    <property type="entry name" value="FERRIC ENTEROBACTIN TRANSPORT PROTEIN FEPE"/>
    <property type="match status" value="1"/>
</dbReference>
<evidence type="ECO:0000256" key="2">
    <source>
        <dbReference type="SAM" id="Phobius"/>
    </source>
</evidence>
<protein>
    <submittedName>
        <fullName evidence="3">Lipopolysaccharide biosynthesis protein</fullName>
    </submittedName>
</protein>
<dbReference type="InterPro" id="IPR050445">
    <property type="entry name" value="Bact_polysacc_biosynth/exp"/>
</dbReference>
<dbReference type="GO" id="GO:0005886">
    <property type="term" value="C:plasma membrane"/>
    <property type="evidence" value="ECO:0007669"/>
    <property type="project" value="TreeGrafter"/>
</dbReference>
<keyword evidence="2" id="KW-1133">Transmembrane helix</keyword>
<dbReference type="Proteomes" id="UP000192266">
    <property type="component" value="Unassembled WGS sequence"/>
</dbReference>
<dbReference type="STRING" id="645990.SAMN00120144_2916"/>
<dbReference type="RefSeq" id="WP_084444863.1">
    <property type="nucleotide sequence ID" value="NZ_FWWW01000062.1"/>
</dbReference>